<dbReference type="PANTHER" id="PTHR36350:SF2">
    <property type="entry name" value="PROTEIN, PUTATIVE-RELATED"/>
    <property type="match status" value="1"/>
</dbReference>
<protein>
    <submittedName>
        <fullName evidence="2">Uncharacterized protein LOC111490475</fullName>
    </submittedName>
</protein>
<dbReference type="KEGG" id="cmax:111490475"/>
<dbReference type="AlphaFoldDB" id="A0A6J1K442"/>
<evidence type="ECO:0000313" key="2">
    <source>
        <dbReference type="RefSeq" id="XP_022994884.1"/>
    </source>
</evidence>
<evidence type="ECO:0000313" key="1">
    <source>
        <dbReference type="Proteomes" id="UP000504608"/>
    </source>
</evidence>
<dbReference type="GeneID" id="111490475"/>
<dbReference type="Proteomes" id="UP000504608">
    <property type="component" value="Unplaced"/>
</dbReference>
<reference evidence="2" key="1">
    <citation type="submission" date="2025-08" db="UniProtKB">
        <authorList>
            <consortium name="RefSeq"/>
        </authorList>
    </citation>
    <scope>IDENTIFICATION</scope>
    <source>
        <tissue evidence="2">Young leaves</tissue>
    </source>
</reference>
<gene>
    <name evidence="2" type="primary">LOC111490475</name>
</gene>
<dbReference type="OrthoDB" id="1398107at2759"/>
<name>A0A6J1K442_CUCMA</name>
<keyword evidence="1" id="KW-1185">Reference proteome</keyword>
<organism evidence="1 2">
    <name type="scientific">Cucurbita maxima</name>
    <name type="common">Pumpkin</name>
    <name type="synonym">Winter squash</name>
    <dbReference type="NCBI Taxonomy" id="3661"/>
    <lineage>
        <taxon>Eukaryota</taxon>
        <taxon>Viridiplantae</taxon>
        <taxon>Streptophyta</taxon>
        <taxon>Embryophyta</taxon>
        <taxon>Tracheophyta</taxon>
        <taxon>Spermatophyta</taxon>
        <taxon>Magnoliopsida</taxon>
        <taxon>eudicotyledons</taxon>
        <taxon>Gunneridae</taxon>
        <taxon>Pentapetalae</taxon>
        <taxon>rosids</taxon>
        <taxon>fabids</taxon>
        <taxon>Cucurbitales</taxon>
        <taxon>Cucurbitaceae</taxon>
        <taxon>Cucurbiteae</taxon>
        <taxon>Cucurbita</taxon>
    </lineage>
</organism>
<dbReference type="RefSeq" id="XP_022994884.1">
    <property type="nucleotide sequence ID" value="XM_023139116.1"/>
</dbReference>
<proteinExistence type="predicted"/>
<accession>A0A6J1K442</accession>
<sequence length="223" mass="24892">MESFALLHGGLPSKLPLLKPSPSTPMSVVPSWLCFNVRNPPFSRLSNGLISTRVSIVSTWNPNTRDMLLARCGDGETYSNAEEDSLKALLSLVQPKESNSSTLVIASTKNEALKLVVEEKYGEGLCHTKKLCSSAKVEVVYEARLAHLQILIRLDEYNKALEFLEEKDNFPQSKAFEATLSLYKAVVHTMLSKNGKAEEWWNTYLVEMRSSKLIVEIQIQTGS</sequence>
<dbReference type="PANTHER" id="PTHR36350">
    <property type="entry name" value="TRANSMEMBRANE PROTEIN"/>
    <property type="match status" value="1"/>
</dbReference>